<reference evidence="1 2" key="1">
    <citation type="submission" date="2018-07" db="EMBL/GenBank/DDBJ databases">
        <title>Genomic Encyclopedia of Type Strains, Phase IV (KMG-IV): sequencing the most valuable type-strain genomes for metagenomic binning, comparative biology and taxonomic classification.</title>
        <authorList>
            <person name="Goeker M."/>
        </authorList>
    </citation>
    <scope>NUCLEOTIDE SEQUENCE [LARGE SCALE GENOMIC DNA]</scope>
    <source>
        <strain evidence="1 2">DSM 16500</strain>
    </source>
</reference>
<organism evidence="1 2">
    <name type="scientific">Aquicella lusitana</name>
    <dbReference type="NCBI Taxonomy" id="254246"/>
    <lineage>
        <taxon>Bacteria</taxon>
        <taxon>Pseudomonadati</taxon>
        <taxon>Pseudomonadota</taxon>
        <taxon>Gammaproteobacteria</taxon>
        <taxon>Legionellales</taxon>
        <taxon>Coxiellaceae</taxon>
        <taxon>Aquicella</taxon>
    </lineage>
</organism>
<name>A0A370FYJ0_9COXI</name>
<protein>
    <submittedName>
        <fullName evidence="1">AAA ATPase-like protein</fullName>
    </submittedName>
</protein>
<proteinExistence type="predicted"/>
<dbReference type="Proteomes" id="UP000254720">
    <property type="component" value="Unassembled WGS sequence"/>
</dbReference>
<keyword evidence="2" id="KW-1185">Reference proteome</keyword>
<evidence type="ECO:0000313" key="2">
    <source>
        <dbReference type="Proteomes" id="UP000254720"/>
    </source>
</evidence>
<dbReference type="AlphaFoldDB" id="A0A370FYJ0"/>
<gene>
    <name evidence="1" type="ORF">C8D86_1503</name>
</gene>
<dbReference type="RefSeq" id="WP_114835503.1">
    <property type="nucleotide sequence ID" value="NZ_LR699114.1"/>
</dbReference>
<dbReference type="InterPro" id="IPR027417">
    <property type="entry name" value="P-loop_NTPase"/>
</dbReference>
<accession>A0A370FYJ0</accession>
<dbReference type="PANTHER" id="PTHR34301">
    <property type="entry name" value="DNA-BINDING PROTEIN-RELATED"/>
    <property type="match status" value="1"/>
</dbReference>
<dbReference type="OrthoDB" id="2020141at2"/>
<dbReference type="SUPFAM" id="SSF52540">
    <property type="entry name" value="P-loop containing nucleoside triphosphate hydrolases"/>
    <property type="match status" value="1"/>
</dbReference>
<dbReference type="PANTHER" id="PTHR34301:SF8">
    <property type="entry name" value="ATPASE DOMAIN-CONTAINING PROTEIN"/>
    <property type="match status" value="1"/>
</dbReference>
<dbReference type="Gene3D" id="3.40.50.300">
    <property type="entry name" value="P-loop containing nucleotide triphosphate hydrolases"/>
    <property type="match status" value="1"/>
</dbReference>
<dbReference type="EMBL" id="QQAX01000050">
    <property type="protein sequence ID" value="RDI36707.1"/>
    <property type="molecule type" value="Genomic_DNA"/>
</dbReference>
<sequence>MTTVVFDNPFRPGAGHKPPYLAGRTHEQDEVRALLKQKIVTQNIVLTGLRGVGKTVLLESLQPIAVQANWLWAGTDLSESASVTEETLAVRILADISRITSTLIMAERTMPPTIGFTPQSEKVSEPITYDHLYDLYLKTPGLISDKLKNVLEVVWHVMPDKEKIQGIVFAYDEAQNLADHAKQKQYPLSLLLEVFQSLQRKQIPYLLILTGLPTLFPKLVEARTYSERMFHIIFLKQLTEEATRQAITKPIEDANCPLKFSSEAVNKIVKLSGGYPYFIQFICKETFDLWITKLRQGQVPSIPEEDIIRKLDSDFFQGRWARATDRQRSLLHVIATLKMTNDEFTGQDVAEASERLLSKPFSPSRVNQMLVALSMIGLVYKNRFGKYSLAVPLLSEFILRQPPVVDGE</sequence>
<comment type="caution">
    <text evidence="1">The sequence shown here is derived from an EMBL/GenBank/DDBJ whole genome shotgun (WGS) entry which is preliminary data.</text>
</comment>
<evidence type="ECO:0000313" key="1">
    <source>
        <dbReference type="EMBL" id="RDI36707.1"/>
    </source>
</evidence>